<feature type="transmembrane region" description="Helical" evidence="3">
    <location>
        <begin position="88"/>
        <end position="112"/>
    </location>
</feature>
<dbReference type="RefSeq" id="WP_255045672.1">
    <property type="nucleotide sequence ID" value="NZ_CP101415.1"/>
</dbReference>
<keyword evidence="3" id="KW-1133">Transmembrane helix</keyword>
<evidence type="ECO:0000256" key="3">
    <source>
        <dbReference type="SAM" id="Phobius"/>
    </source>
</evidence>
<keyword evidence="1" id="KW-0175">Coiled coil</keyword>
<gene>
    <name evidence="4" type="ORF">LNO71_02375</name>
</gene>
<feature type="transmembrane region" description="Helical" evidence="3">
    <location>
        <begin position="190"/>
        <end position="218"/>
    </location>
</feature>
<keyword evidence="3" id="KW-0812">Transmembrane</keyword>
<reference evidence="4" key="1">
    <citation type="submission" date="2021-11" db="EMBL/GenBank/DDBJ databases">
        <title>Description of Mycoplasma bradburyaesp. nov.from sea birds: a tribute to a great mycoplasmologist.</title>
        <authorList>
            <person name="Ramirez A.S."/>
            <person name="Poveda C."/>
            <person name="Suarez-Perez A."/>
            <person name="Rosales R.S."/>
            <person name="Dijkman R."/>
            <person name="Feberwee A."/>
            <person name="Spergser J."/>
            <person name="Szostak M.P."/>
            <person name="Ressel L."/>
            <person name="Calabuig P."/>
            <person name="Catania S."/>
            <person name="Gobbo F."/>
            <person name="Timofte D."/>
            <person name="Poveda J.B."/>
        </authorList>
    </citation>
    <scope>NUCLEOTIDE SEQUENCE</scope>
    <source>
        <strain evidence="4">T264</strain>
    </source>
</reference>
<evidence type="ECO:0000256" key="2">
    <source>
        <dbReference type="SAM" id="MobiDB-lite"/>
    </source>
</evidence>
<feature type="region of interest" description="Disordered" evidence="2">
    <location>
        <begin position="289"/>
        <end position="315"/>
    </location>
</feature>
<organism evidence="4 5">
    <name type="scientific">Mycoplasma bradburyae</name>
    <dbReference type="NCBI Taxonomy" id="2963128"/>
    <lineage>
        <taxon>Bacteria</taxon>
        <taxon>Bacillati</taxon>
        <taxon>Mycoplasmatota</taxon>
        <taxon>Mollicutes</taxon>
        <taxon>Mycoplasmataceae</taxon>
        <taxon>Mycoplasma</taxon>
    </lineage>
</organism>
<dbReference type="AlphaFoldDB" id="A0AAW6HQD6"/>
<sequence>MVNDNNKATFETLTNYIAYVKKGDLKVHWSLNKKQLSLSLSSFVFLTFTAFFVLVLACNVFYIVWSAFNNTDINNSVDTSMMLDKVNNGWSVNLAFFVLSLTTLICEIGFVLRCNYLLNFKKVITPIKLIKRSFNFINAIVLICLSLSLLFIVSGFGVYANFNKLYNRTVPIGKFFDEINQGAIISQKTLLSAILGIFFTLSPTLLLASLLIYSVFVVQYHVFTSFYKITRAIRPLVKELVLQEKLKAKEDKNKLTILNEQEEELNEKVVEVIKQKATKPNVNVKENINIDQNNVNDSINNNQTTQQTPQPATNPNLDSLFKKMYANNSINPNPDTKSTQAYTQTYPNQNNINQTHNVNVNNTQSFNVNPTPAQQTINSQEVNNNINPTSSLKDIIKKINTPTKSFDGQNQANNQTQSVNSSQQTNTNNINPGDLYKNIFKFKTPFATPNPNNNNQQNNDDDLPVGIGVDNQQEKDSKLLKELLKNVKK</sequence>
<proteinExistence type="predicted"/>
<dbReference type="Proteomes" id="UP001216384">
    <property type="component" value="Unassembled WGS sequence"/>
</dbReference>
<evidence type="ECO:0000313" key="4">
    <source>
        <dbReference type="EMBL" id="MDC4183486.1"/>
    </source>
</evidence>
<evidence type="ECO:0000313" key="5">
    <source>
        <dbReference type="Proteomes" id="UP001216384"/>
    </source>
</evidence>
<feature type="compositionally biased region" description="Low complexity" evidence="2">
    <location>
        <begin position="409"/>
        <end position="431"/>
    </location>
</feature>
<feature type="transmembrane region" description="Helical" evidence="3">
    <location>
        <begin position="133"/>
        <end position="159"/>
    </location>
</feature>
<feature type="region of interest" description="Disordered" evidence="2">
    <location>
        <begin position="402"/>
        <end position="475"/>
    </location>
</feature>
<accession>A0AAW6HQD6</accession>
<dbReference type="EMBL" id="JAJHZP010000014">
    <property type="protein sequence ID" value="MDC4183486.1"/>
    <property type="molecule type" value="Genomic_DNA"/>
</dbReference>
<keyword evidence="3" id="KW-0472">Membrane</keyword>
<feature type="compositionally biased region" description="Low complexity" evidence="2">
    <location>
        <begin position="449"/>
        <end position="458"/>
    </location>
</feature>
<comment type="caution">
    <text evidence="4">The sequence shown here is derived from an EMBL/GenBank/DDBJ whole genome shotgun (WGS) entry which is preliminary data.</text>
</comment>
<protein>
    <submittedName>
        <fullName evidence="4">Uncharacterized protein</fullName>
    </submittedName>
</protein>
<name>A0AAW6HQD6_9MOLU</name>
<evidence type="ECO:0000256" key="1">
    <source>
        <dbReference type="SAM" id="Coils"/>
    </source>
</evidence>
<feature type="coiled-coil region" evidence="1">
    <location>
        <begin position="248"/>
        <end position="275"/>
    </location>
</feature>
<feature type="transmembrane region" description="Helical" evidence="3">
    <location>
        <begin position="43"/>
        <end position="68"/>
    </location>
</feature>